<organism evidence="1 2">
    <name type="scientific">Sporothrix stenoceras</name>
    <dbReference type="NCBI Taxonomy" id="5173"/>
    <lineage>
        <taxon>Eukaryota</taxon>
        <taxon>Fungi</taxon>
        <taxon>Dikarya</taxon>
        <taxon>Ascomycota</taxon>
        <taxon>Pezizomycotina</taxon>
        <taxon>Sordariomycetes</taxon>
        <taxon>Sordariomycetidae</taxon>
        <taxon>Ophiostomatales</taxon>
        <taxon>Ophiostomataceae</taxon>
        <taxon>Sporothrix</taxon>
    </lineage>
</organism>
<dbReference type="InterPro" id="IPR029063">
    <property type="entry name" value="SAM-dependent_MTases_sf"/>
</dbReference>
<evidence type="ECO:0008006" key="3">
    <source>
        <dbReference type="Google" id="ProtNLM"/>
    </source>
</evidence>
<dbReference type="PANTHER" id="PTHR43167">
    <property type="entry name" value="PUTATIVE (AFU_ORTHOLOGUE AFUA_6G01830)-RELATED"/>
    <property type="match status" value="1"/>
</dbReference>
<gene>
    <name evidence="1" type="ORF">Sste5346_008920</name>
</gene>
<protein>
    <recommendedName>
        <fullName evidence="3">O-methyltransferase</fullName>
    </recommendedName>
</protein>
<dbReference type="Proteomes" id="UP001583186">
    <property type="component" value="Unassembled WGS sequence"/>
</dbReference>
<comment type="caution">
    <text evidence="1">The sequence shown here is derived from an EMBL/GenBank/DDBJ whole genome shotgun (WGS) entry which is preliminary data.</text>
</comment>
<name>A0ABR3YNL0_9PEZI</name>
<proteinExistence type="predicted"/>
<evidence type="ECO:0000313" key="2">
    <source>
        <dbReference type="Proteomes" id="UP001583186"/>
    </source>
</evidence>
<reference evidence="1 2" key="1">
    <citation type="journal article" date="2024" name="IMA Fungus">
        <title>IMA Genome - F19 : A genome assembly and annotation guide to empower mycologists, including annotated draft genome sequences of Ceratocystis pirilliformis, Diaporthe australafricana, Fusarium ophioides, Paecilomyces lecythidis, and Sporothrix stenoceras.</title>
        <authorList>
            <person name="Aylward J."/>
            <person name="Wilson A.M."/>
            <person name="Visagie C.M."/>
            <person name="Spraker J."/>
            <person name="Barnes I."/>
            <person name="Buitendag C."/>
            <person name="Ceriani C."/>
            <person name="Del Mar Angel L."/>
            <person name="du Plessis D."/>
            <person name="Fuchs T."/>
            <person name="Gasser K."/>
            <person name="Kramer D."/>
            <person name="Li W."/>
            <person name="Munsamy K."/>
            <person name="Piso A."/>
            <person name="Price J.L."/>
            <person name="Sonnekus B."/>
            <person name="Thomas C."/>
            <person name="van der Nest A."/>
            <person name="van Dijk A."/>
            <person name="van Heerden A."/>
            <person name="van Vuuren N."/>
            <person name="Yilmaz N."/>
            <person name="Duong T.A."/>
            <person name="van der Merwe N.A."/>
            <person name="Wingfield M.J."/>
            <person name="Wingfield B.D."/>
        </authorList>
    </citation>
    <scope>NUCLEOTIDE SEQUENCE [LARGE SCALE GENOMIC DNA]</scope>
    <source>
        <strain evidence="1 2">CMW 5346</strain>
    </source>
</reference>
<dbReference type="Pfam" id="PF13578">
    <property type="entry name" value="Methyltransf_24"/>
    <property type="match status" value="1"/>
</dbReference>
<accession>A0ABR3YNL0</accession>
<sequence length="250" mass="26967">MSSTTSTTVEDTIAAAKAAQADLTPLPVLDTLGDTPQHIRDLLATLHAKSLEQENGVTAESFKGIPFDTFMKDKFIALEEDKCHFVYSLLRATGATTIVEAGTSYGVSTIYLALAAAANAASSGKEARVVATEHEPTKATQARAYWDECGPAVSDVIDLRVGDLRETLKTDLADVNFLLLDIWTPMALPTLKVVQPKMRRGAVILTDNTASAAKSYRDLLTYLRDPVNGFVNVVLPYKGGLEMSIYQPAN</sequence>
<dbReference type="Gene3D" id="3.40.50.150">
    <property type="entry name" value="Vaccinia Virus protein VP39"/>
    <property type="match status" value="1"/>
</dbReference>
<keyword evidence="2" id="KW-1185">Reference proteome</keyword>
<evidence type="ECO:0000313" key="1">
    <source>
        <dbReference type="EMBL" id="KAL1889436.1"/>
    </source>
</evidence>
<dbReference type="PANTHER" id="PTHR43167:SF1">
    <property type="entry name" value="PUTATIVE (AFU_ORTHOLOGUE AFUA_6G01830)-RELATED"/>
    <property type="match status" value="1"/>
</dbReference>
<dbReference type="EMBL" id="JAWCUI010000074">
    <property type="protein sequence ID" value="KAL1889436.1"/>
    <property type="molecule type" value="Genomic_DNA"/>
</dbReference>
<dbReference type="SUPFAM" id="SSF53335">
    <property type="entry name" value="S-adenosyl-L-methionine-dependent methyltransferases"/>
    <property type="match status" value="1"/>
</dbReference>